<dbReference type="InterPro" id="IPR017039">
    <property type="entry name" value="Virul_fac_BrkB"/>
</dbReference>
<dbReference type="Proteomes" id="UP000553756">
    <property type="component" value="Unassembled WGS sequence"/>
</dbReference>
<evidence type="ECO:0000313" key="7">
    <source>
        <dbReference type="EMBL" id="NMN02326.1"/>
    </source>
</evidence>
<feature type="transmembrane region" description="Helical" evidence="6">
    <location>
        <begin position="230"/>
        <end position="249"/>
    </location>
</feature>
<protein>
    <submittedName>
        <fullName evidence="7">Ribonuclease BN</fullName>
    </submittedName>
</protein>
<evidence type="ECO:0000256" key="3">
    <source>
        <dbReference type="ARBA" id="ARBA00022692"/>
    </source>
</evidence>
<name>A0ABX1SWV4_9BIFI</name>
<comment type="caution">
    <text evidence="7">The sequence shown here is derived from an EMBL/GenBank/DDBJ whole genome shotgun (WGS) entry which is preliminary data.</text>
</comment>
<evidence type="ECO:0000313" key="8">
    <source>
        <dbReference type="Proteomes" id="UP000553756"/>
    </source>
</evidence>
<dbReference type="EMBL" id="JAAIIJ010000018">
    <property type="protein sequence ID" value="NMN02326.1"/>
    <property type="molecule type" value="Genomic_DNA"/>
</dbReference>
<dbReference type="RefSeq" id="WP_172145500.1">
    <property type="nucleotide sequence ID" value="NZ_JAAIIJ010000018.1"/>
</dbReference>
<evidence type="ECO:0000256" key="4">
    <source>
        <dbReference type="ARBA" id="ARBA00022989"/>
    </source>
</evidence>
<organism evidence="7 8">
    <name type="scientific">Bifidobacterium panos</name>
    <dbReference type="NCBI Taxonomy" id="2675321"/>
    <lineage>
        <taxon>Bacteria</taxon>
        <taxon>Bacillati</taxon>
        <taxon>Actinomycetota</taxon>
        <taxon>Actinomycetes</taxon>
        <taxon>Bifidobacteriales</taxon>
        <taxon>Bifidobacteriaceae</taxon>
        <taxon>Bifidobacterium</taxon>
    </lineage>
</organism>
<dbReference type="PANTHER" id="PTHR30213:SF1">
    <property type="entry name" value="INNER MEMBRANE PROTEIN YHJD"/>
    <property type="match status" value="1"/>
</dbReference>
<dbReference type="Pfam" id="PF03631">
    <property type="entry name" value="Virul_fac_BrkB"/>
    <property type="match status" value="1"/>
</dbReference>
<evidence type="ECO:0000256" key="2">
    <source>
        <dbReference type="ARBA" id="ARBA00022475"/>
    </source>
</evidence>
<reference evidence="7 8" key="1">
    <citation type="submission" date="2020-02" db="EMBL/GenBank/DDBJ databases">
        <title>Characterization of phylogenetic diversity of novel bifidobacterial species isolated in Czech ZOOs.</title>
        <authorList>
            <person name="Lugli G.A."/>
            <person name="Vera N.B."/>
            <person name="Ventura M."/>
        </authorList>
    </citation>
    <scope>NUCLEOTIDE SEQUENCE [LARGE SCALE GENOMIC DNA]</scope>
    <source>
        <strain evidence="7 8">DSM 109963</strain>
    </source>
</reference>
<accession>A0ABX1SWV4</accession>
<feature type="transmembrane region" description="Helical" evidence="6">
    <location>
        <begin position="101"/>
        <end position="123"/>
    </location>
</feature>
<feature type="transmembrane region" description="Helical" evidence="6">
    <location>
        <begin position="196"/>
        <end position="221"/>
    </location>
</feature>
<dbReference type="PANTHER" id="PTHR30213">
    <property type="entry name" value="INNER MEMBRANE PROTEIN YHJD"/>
    <property type="match status" value="1"/>
</dbReference>
<feature type="transmembrane region" description="Helical" evidence="6">
    <location>
        <begin position="261"/>
        <end position="290"/>
    </location>
</feature>
<keyword evidence="4 6" id="KW-1133">Transmembrane helix</keyword>
<comment type="subcellular location">
    <subcellularLocation>
        <location evidence="1">Cell membrane</location>
        <topology evidence="1">Multi-pass membrane protein</topology>
    </subcellularLocation>
</comment>
<sequence>MGKRTERAQAWVDRGVARWNASFFGRMINRFASHSGGTLANGMAYNLLFAFFSGMWTVFSVIALLFTNDNALLDWLATELKRVVPSLDIDPSTIGGISLTMTWTGLITFCLFLWKVLCCLDAWRSAAWLMMDKPKPFFDPFQIRLLDTLAFLGLALLFIVSSIAGAVSGGAVRRMTALLRKINILQGNNPLLTDSVLIDCSGFIIGLMLNIALMALMFLFVARIDCDKRIVAFTCAVAGLTISILQLLGSRLLGGATFNPLLAPFAAIIGVLIWFSFIAQIMMYCTAFLAEMQASQAAKSRIKKTDQRKNKISSPQ</sequence>
<keyword evidence="2" id="KW-1003">Cell membrane</keyword>
<feature type="transmembrane region" description="Helical" evidence="6">
    <location>
        <begin position="44"/>
        <end position="66"/>
    </location>
</feature>
<evidence type="ECO:0000256" key="1">
    <source>
        <dbReference type="ARBA" id="ARBA00004651"/>
    </source>
</evidence>
<proteinExistence type="predicted"/>
<feature type="transmembrane region" description="Helical" evidence="6">
    <location>
        <begin position="144"/>
        <end position="167"/>
    </location>
</feature>
<evidence type="ECO:0000256" key="6">
    <source>
        <dbReference type="SAM" id="Phobius"/>
    </source>
</evidence>
<keyword evidence="8" id="KW-1185">Reference proteome</keyword>
<gene>
    <name evidence="7" type="ORF">G1C94_0948</name>
</gene>
<evidence type="ECO:0000256" key="5">
    <source>
        <dbReference type="ARBA" id="ARBA00023136"/>
    </source>
</evidence>
<keyword evidence="5 6" id="KW-0472">Membrane</keyword>
<keyword evidence="3 6" id="KW-0812">Transmembrane</keyword>